<keyword evidence="5" id="KW-1185">Reference proteome</keyword>
<dbReference type="Gene3D" id="1.10.357.10">
    <property type="entry name" value="Tetracycline Repressor, domain 2"/>
    <property type="match status" value="1"/>
</dbReference>
<evidence type="ECO:0000313" key="4">
    <source>
        <dbReference type="EMBL" id="SHL66916.1"/>
    </source>
</evidence>
<reference evidence="4 5" key="1">
    <citation type="submission" date="2016-11" db="EMBL/GenBank/DDBJ databases">
        <authorList>
            <person name="Jaros S."/>
            <person name="Januszkiewicz K."/>
            <person name="Wedrychowicz H."/>
        </authorList>
    </citation>
    <scope>NUCLEOTIDE SEQUENCE [LARGE SCALE GENOMIC DNA]</scope>
    <source>
        <strain evidence="4 5">DSM 15929</strain>
    </source>
</reference>
<dbReference type="OrthoDB" id="9789566at2"/>
<dbReference type="PANTHER" id="PTHR43479:SF11">
    <property type="entry name" value="ACREF_ENVCD OPERON REPRESSOR-RELATED"/>
    <property type="match status" value="1"/>
</dbReference>
<dbReference type="PANTHER" id="PTHR43479">
    <property type="entry name" value="ACREF/ENVCD OPERON REPRESSOR-RELATED"/>
    <property type="match status" value="1"/>
</dbReference>
<dbReference type="PROSITE" id="PS50977">
    <property type="entry name" value="HTH_TETR_2"/>
    <property type="match status" value="1"/>
</dbReference>
<proteinExistence type="predicted"/>
<evidence type="ECO:0000256" key="2">
    <source>
        <dbReference type="PROSITE-ProRule" id="PRU00335"/>
    </source>
</evidence>
<dbReference type="InterPro" id="IPR050624">
    <property type="entry name" value="HTH-type_Tx_Regulator"/>
</dbReference>
<dbReference type="RefSeq" id="WP_084124800.1">
    <property type="nucleotide sequence ID" value="NZ_FRAC01000043.1"/>
</dbReference>
<accession>A0A1M7CIA6</accession>
<keyword evidence="1 2" id="KW-0238">DNA-binding</keyword>
<protein>
    <submittedName>
        <fullName evidence="4">Transcriptional regulator, TetR family</fullName>
    </submittedName>
</protein>
<dbReference type="STRING" id="1121322.SAMN02745136_05427"/>
<name>A0A1M7CIA6_9FIRM</name>
<feature type="DNA-binding region" description="H-T-H motif" evidence="2">
    <location>
        <begin position="28"/>
        <end position="47"/>
    </location>
</feature>
<evidence type="ECO:0000313" key="5">
    <source>
        <dbReference type="Proteomes" id="UP000184386"/>
    </source>
</evidence>
<dbReference type="Proteomes" id="UP000184386">
    <property type="component" value="Unassembled WGS sequence"/>
</dbReference>
<feature type="domain" description="HTH tetR-type" evidence="3">
    <location>
        <begin position="4"/>
        <end position="65"/>
    </location>
</feature>
<sequence>MQIENVKELLIQATMKLLKESENPVKITARQIAREADANLAMINYYFSSKDALVNTAVSKLMADRADELKEIINSDIPPKQRLKEFLVTMSDITSDYSDITKPTIPYLLLEGEIELPYYILPMIKECCIDKRSEAECRIIAYQLISFTQLIFYRTDDFLKYTGIDINDKKQRDTMFQGILDIFIND</sequence>
<dbReference type="InterPro" id="IPR001647">
    <property type="entry name" value="HTH_TetR"/>
</dbReference>
<gene>
    <name evidence="4" type="ORF">SAMN02745136_05427</name>
</gene>
<dbReference type="SUPFAM" id="SSF46689">
    <property type="entry name" value="Homeodomain-like"/>
    <property type="match status" value="1"/>
</dbReference>
<dbReference type="AlphaFoldDB" id="A0A1M7CIA6"/>
<dbReference type="InterPro" id="IPR009057">
    <property type="entry name" value="Homeodomain-like_sf"/>
</dbReference>
<dbReference type="EMBL" id="FRAC01000043">
    <property type="protein sequence ID" value="SHL66916.1"/>
    <property type="molecule type" value="Genomic_DNA"/>
</dbReference>
<evidence type="ECO:0000259" key="3">
    <source>
        <dbReference type="PROSITE" id="PS50977"/>
    </source>
</evidence>
<organism evidence="4 5">
    <name type="scientific">Anaerocolumna jejuensis DSM 15929</name>
    <dbReference type="NCBI Taxonomy" id="1121322"/>
    <lineage>
        <taxon>Bacteria</taxon>
        <taxon>Bacillati</taxon>
        <taxon>Bacillota</taxon>
        <taxon>Clostridia</taxon>
        <taxon>Lachnospirales</taxon>
        <taxon>Lachnospiraceae</taxon>
        <taxon>Anaerocolumna</taxon>
    </lineage>
</organism>
<dbReference type="GO" id="GO:0003677">
    <property type="term" value="F:DNA binding"/>
    <property type="evidence" value="ECO:0007669"/>
    <property type="project" value="UniProtKB-UniRule"/>
</dbReference>
<evidence type="ECO:0000256" key="1">
    <source>
        <dbReference type="ARBA" id="ARBA00023125"/>
    </source>
</evidence>